<sequence length="293" mass="32494">MTQTTSLQQIRQPEPSALTVNMFSAAGFELAQRIAKAYQTANAVPAAFRATVTKREKQNGEYYDVEVPNPAALGNCIVAIETAQAVGMSITAVMQNANVIEGRLSWSGKFVIAAINASRRFSPLRFRITNKGVIKATYKEKGQWNRDHRRYDMIEREVQVENIECVAWAYVMEGGRRTDEVIEGTPVSIKMAVEEGWYSKPGSKWQTELKHLMLQYRAGSFFGNIHAPDIVMGMGRTSEELEDIIDAVPSTGDSIEVSVEELRRAQAGRPAARPAPADVTDVEARTPERDISP</sequence>
<keyword evidence="3" id="KW-1185">Reference proteome</keyword>
<evidence type="ECO:0000313" key="2">
    <source>
        <dbReference type="EMBL" id="KCV36207.1"/>
    </source>
</evidence>
<protein>
    <submittedName>
        <fullName evidence="2">N-acetyltransferase YedL</fullName>
    </submittedName>
</protein>
<dbReference type="EMBL" id="JGWH01000074">
    <property type="protein sequence ID" value="KCV36207.1"/>
    <property type="molecule type" value="Genomic_DNA"/>
</dbReference>
<reference evidence="2 3" key="1">
    <citation type="submission" date="2014-03" db="EMBL/GenBank/DDBJ databases">
        <title>Genome sequence of Bordetella bronchiseptica.</title>
        <authorList>
            <person name="Harvill E."/>
            <person name="Goodfield L.L."/>
            <person name="Ivanov Y.V."/>
            <person name="Meyer J.A."/>
            <person name="Muse S.J."/>
            <person name="Jacobs N."/>
            <person name="Bendor L."/>
            <person name="Smallridge W.E."/>
            <person name="Brinkac L.M."/>
            <person name="Sanka R."/>
            <person name="Kim M."/>
            <person name="Losada L."/>
        </authorList>
    </citation>
    <scope>NUCLEOTIDE SEQUENCE [LARGE SCALE GENOMIC DNA]</scope>
    <source>
        <strain evidence="2 3">00-P-2796</strain>
    </source>
</reference>
<feature type="compositionally biased region" description="Low complexity" evidence="1">
    <location>
        <begin position="265"/>
        <end position="277"/>
    </location>
</feature>
<accession>A0ABR4RIJ6</accession>
<dbReference type="RefSeq" id="WP_152546219.1">
    <property type="nucleotide sequence ID" value="NZ_JGWH01000074.1"/>
</dbReference>
<proteinExistence type="predicted"/>
<feature type="compositionally biased region" description="Basic and acidic residues" evidence="1">
    <location>
        <begin position="282"/>
        <end position="293"/>
    </location>
</feature>
<dbReference type="Proteomes" id="UP000025756">
    <property type="component" value="Unassembled WGS sequence"/>
</dbReference>
<gene>
    <name evidence="2" type="ORF">L490_5152</name>
</gene>
<name>A0ABR4RIJ6_BORBO</name>
<comment type="caution">
    <text evidence="2">The sequence shown here is derived from an EMBL/GenBank/DDBJ whole genome shotgun (WGS) entry which is preliminary data.</text>
</comment>
<evidence type="ECO:0000313" key="3">
    <source>
        <dbReference type="Proteomes" id="UP000025756"/>
    </source>
</evidence>
<feature type="region of interest" description="Disordered" evidence="1">
    <location>
        <begin position="264"/>
        <end position="293"/>
    </location>
</feature>
<organism evidence="2 3">
    <name type="scientific">Bordetella bronchiseptica 00-P-2796</name>
    <dbReference type="NCBI Taxonomy" id="1331199"/>
    <lineage>
        <taxon>Bacteria</taxon>
        <taxon>Pseudomonadati</taxon>
        <taxon>Pseudomonadota</taxon>
        <taxon>Betaproteobacteria</taxon>
        <taxon>Burkholderiales</taxon>
        <taxon>Alcaligenaceae</taxon>
        <taxon>Bordetella</taxon>
    </lineage>
</organism>
<evidence type="ECO:0000256" key="1">
    <source>
        <dbReference type="SAM" id="MobiDB-lite"/>
    </source>
</evidence>
<feature type="non-terminal residue" evidence="2">
    <location>
        <position position="293"/>
    </location>
</feature>